<dbReference type="EMBL" id="CAJNOE010000004">
    <property type="protein sequence ID" value="CAF0715886.1"/>
    <property type="molecule type" value="Genomic_DNA"/>
</dbReference>
<evidence type="ECO:0000313" key="2">
    <source>
        <dbReference type="EMBL" id="CAF0715886.1"/>
    </source>
</evidence>
<dbReference type="Proteomes" id="UP000663860">
    <property type="component" value="Unassembled WGS sequence"/>
</dbReference>
<accession>A0A813MDS8</accession>
<name>A0A813MDS8_9BILA</name>
<proteinExistence type="predicted"/>
<reference evidence="2" key="1">
    <citation type="submission" date="2021-02" db="EMBL/GenBank/DDBJ databases">
        <authorList>
            <person name="Nowell W R."/>
        </authorList>
    </citation>
    <scope>NUCLEOTIDE SEQUENCE</scope>
</reference>
<protein>
    <submittedName>
        <fullName evidence="2">Uncharacterized protein</fullName>
    </submittedName>
</protein>
<feature type="region of interest" description="Disordered" evidence="1">
    <location>
        <begin position="154"/>
        <end position="176"/>
    </location>
</feature>
<sequence>MSRVSNDKLMTSVAGGLRMDIKLKRIISNRTIITAISFLSKTYDILPCFCENNSIEMIKYRQELTLSKSSNAFWRRNNKFIDKKKQRNNSIAFDTEQINSSHSNNIQTSFRRSFMQRFKQKTPTITARSVIHKHEDNIDDHLRFDLSNTFQTSFNRPSSTEHNSEHSSYDFNHLTSDENDTLKPTISSFKSEQQNINATNNTSQIIINNIESSKKIKSTSKRKKSNRQKNNSKRKTSLSKKKTISTSRLKKLTYAQSPFPNPDYFHSLPQLQNSDEITQNNVHENHLCCKPITSVKGLSTSDQKKLIEHDYLTLISLLPIYLGSQGNFSYKIHEKTNISSDGALILDHLMNEWSLARLFISATSHNKILTQSI</sequence>
<evidence type="ECO:0000313" key="3">
    <source>
        <dbReference type="EMBL" id="CAF3501266.1"/>
    </source>
</evidence>
<evidence type="ECO:0000256" key="1">
    <source>
        <dbReference type="SAM" id="MobiDB-lite"/>
    </source>
</evidence>
<comment type="caution">
    <text evidence="2">The sequence shown here is derived from an EMBL/GenBank/DDBJ whole genome shotgun (WGS) entry which is preliminary data.</text>
</comment>
<dbReference type="EMBL" id="CAJOBB010000002">
    <property type="protein sequence ID" value="CAF3501266.1"/>
    <property type="molecule type" value="Genomic_DNA"/>
</dbReference>
<organism evidence="2 4">
    <name type="scientific">Adineta steineri</name>
    <dbReference type="NCBI Taxonomy" id="433720"/>
    <lineage>
        <taxon>Eukaryota</taxon>
        <taxon>Metazoa</taxon>
        <taxon>Spiralia</taxon>
        <taxon>Gnathifera</taxon>
        <taxon>Rotifera</taxon>
        <taxon>Eurotatoria</taxon>
        <taxon>Bdelloidea</taxon>
        <taxon>Adinetida</taxon>
        <taxon>Adinetidae</taxon>
        <taxon>Adineta</taxon>
    </lineage>
</organism>
<dbReference type="AlphaFoldDB" id="A0A813MDS8"/>
<gene>
    <name evidence="2" type="ORF">IZO911_LOCUS1038</name>
    <name evidence="3" type="ORF">KXQ929_LOCUS77</name>
</gene>
<feature type="compositionally biased region" description="Basic residues" evidence="1">
    <location>
        <begin position="215"/>
        <end position="244"/>
    </location>
</feature>
<evidence type="ECO:0000313" key="4">
    <source>
        <dbReference type="Proteomes" id="UP000663860"/>
    </source>
</evidence>
<feature type="region of interest" description="Disordered" evidence="1">
    <location>
        <begin position="213"/>
        <end position="244"/>
    </location>
</feature>
<dbReference type="Proteomes" id="UP000663868">
    <property type="component" value="Unassembled WGS sequence"/>
</dbReference>